<dbReference type="RefSeq" id="WP_103074063.1">
    <property type="nucleotide sequence ID" value="NZ_NPZB01000001.1"/>
</dbReference>
<sequence>MNLAHPLTQAPPQLPAQHLLAQLERLASCDRTAEYACITARHQHGARSVDVTQPTLAILLQGRKQVHGATRSLEFAPGDVFLMARRCRLDVVNLPDPASGIYLSLTIPLCDGAIQTARMAWVDPIRRDGDDIAKFDNLDLSEELQRWASALQAGQLAEARIALAAVVIALCRRGQTSLLAPHSPSLAMQVRDTVAAQPDREWTSRDFETMLGMSGATLRRHLVAEHTTLRDVIASARLGCALTLLYTTRWPIKTVAAKVGYRSVSSFTKRFSDRYGMGPSEIGNAETA</sequence>
<gene>
    <name evidence="5" type="ORF">Lysil_0569</name>
</gene>
<dbReference type="PANTHER" id="PTHR47894:SF4">
    <property type="entry name" value="HTH-TYPE TRANSCRIPTIONAL REGULATOR GADX"/>
    <property type="match status" value="1"/>
</dbReference>
<proteinExistence type="predicted"/>
<comment type="caution">
    <text evidence="5">The sequence shown here is derived from an EMBL/GenBank/DDBJ whole genome shotgun (WGS) entry which is preliminary data.</text>
</comment>
<reference evidence="5 6" key="1">
    <citation type="submission" date="2017-08" db="EMBL/GenBank/DDBJ databases">
        <title>Lysobacter sylvestris genome.</title>
        <authorList>
            <person name="Zhang D.-C."/>
            <person name="Albuquerque L."/>
            <person name="Franca L."/>
            <person name="Froufe H.J.C."/>
            <person name="Barroso C."/>
            <person name="Egas C."/>
            <person name="Da Costa M."/>
            <person name="Margesin R."/>
        </authorList>
    </citation>
    <scope>NUCLEOTIDE SEQUENCE [LARGE SCALE GENOMIC DNA]</scope>
    <source>
        <strain evidence="5 6">AM20-91</strain>
    </source>
</reference>
<dbReference type="GO" id="GO:0005829">
    <property type="term" value="C:cytosol"/>
    <property type="evidence" value="ECO:0007669"/>
    <property type="project" value="TreeGrafter"/>
</dbReference>
<name>A0A2K1Q1M3_9GAMM</name>
<keyword evidence="3" id="KW-0804">Transcription</keyword>
<evidence type="ECO:0000313" key="5">
    <source>
        <dbReference type="EMBL" id="PNS08940.1"/>
    </source>
</evidence>
<organism evidence="5 6">
    <name type="scientific">Solilutibacter silvestris</name>
    <dbReference type="NCBI Taxonomy" id="1645665"/>
    <lineage>
        <taxon>Bacteria</taxon>
        <taxon>Pseudomonadati</taxon>
        <taxon>Pseudomonadota</taxon>
        <taxon>Gammaproteobacteria</taxon>
        <taxon>Lysobacterales</taxon>
        <taxon>Lysobacteraceae</taxon>
        <taxon>Solilutibacter</taxon>
    </lineage>
</organism>
<protein>
    <submittedName>
        <fullName evidence="5">Helix-turn-helix protein</fullName>
    </submittedName>
</protein>
<dbReference type="InterPro" id="IPR009057">
    <property type="entry name" value="Homeodomain-like_sf"/>
</dbReference>
<evidence type="ECO:0000256" key="1">
    <source>
        <dbReference type="ARBA" id="ARBA00023015"/>
    </source>
</evidence>
<dbReference type="GO" id="GO:0000976">
    <property type="term" value="F:transcription cis-regulatory region binding"/>
    <property type="evidence" value="ECO:0007669"/>
    <property type="project" value="TreeGrafter"/>
</dbReference>
<dbReference type="SMART" id="SM00342">
    <property type="entry name" value="HTH_ARAC"/>
    <property type="match status" value="1"/>
</dbReference>
<evidence type="ECO:0000256" key="3">
    <source>
        <dbReference type="ARBA" id="ARBA00023163"/>
    </source>
</evidence>
<dbReference type="Proteomes" id="UP000236220">
    <property type="component" value="Unassembled WGS sequence"/>
</dbReference>
<dbReference type="Gene3D" id="1.10.10.60">
    <property type="entry name" value="Homeodomain-like"/>
    <property type="match status" value="1"/>
</dbReference>
<dbReference type="AlphaFoldDB" id="A0A2K1Q1M3"/>
<dbReference type="PROSITE" id="PS01124">
    <property type="entry name" value="HTH_ARAC_FAMILY_2"/>
    <property type="match status" value="1"/>
</dbReference>
<dbReference type="OrthoDB" id="8584243at2"/>
<dbReference type="Pfam" id="PF12833">
    <property type="entry name" value="HTH_18"/>
    <property type="match status" value="1"/>
</dbReference>
<accession>A0A2K1Q1M3</accession>
<feature type="domain" description="HTH araC/xylS-type" evidence="4">
    <location>
        <begin position="188"/>
        <end position="285"/>
    </location>
</feature>
<keyword evidence="1" id="KW-0805">Transcription regulation</keyword>
<dbReference type="EMBL" id="NPZB01000001">
    <property type="protein sequence ID" value="PNS08940.1"/>
    <property type="molecule type" value="Genomic_DNA"/>
</dbReference>
<evidence type="ECO:0000313" key="6">
    <source>
        <dbReference type="Proteomes" id="UP000236220"/>
    </source>
</evidence>
<evidence type="ECO:0000256" key="2">
    <source>
        <dbReference type="ARBA" id="ARBA00023125"/>
    </source>
</evidence>
<evidence type="ECO:0000259" key="4">
    <source>
        <dbReference type="PROSITE" id="PS01124"/>
    </source>
</evidence>
<dbReference type="SUPFAM" id="SSF46689">
    <property type="entry name" value="Homeodomain-like"/>
    <property type="match status" value="1"/>
</dbReference>
<dbReference type="InterPro" id="IPR018060">
    <property type="entry name" value="HTH_AraC"/>
</dbReference>
<keyword evidence="2" id="KW-0238">DNA-binding</keyword>
<keyword evidence="6" id="KW-1185">Reference proteome</keyword>
<dbReference type="GO" id="GO:0003700">
    <property type="term" value="F:DNA-binding transcription factor activity"/>
    <property type="evidence" value="ECO:0007669"/>
    <property type="project" value="InterPro"/>
</dbReference>
<dbReference type="PANTHER" id="PTHR47894">
    <property type="entry name" value="HTH-TYPE TRANSCRIPTIONAL REGULATOR GADX"/>
    <property type="match status" value="1"/>
</dbReference>